<keyword evidence="2" id="KW-1185">Reference proteome</keyword>
<dbReference type="SUPFAM" id="SSF46458">
    <property type="entry name" value="Globin-like"/>
    <property type="match status" value="1"/>
</dbReference>
<dbReference type="InterPro" id="IPR012292">
    <property type="entry name" value="Globin/Proto"/>
</dbReference>
<dbReference type="InterPro" id="IPR009050">
    <property type="entry name" value="Globin-like_sf"/>
</dbReference>
<dbReference type="AlphaFoldDB" id="A0A5M6D3D8"/>
<accession>A0A5M6D3D8</accession>
<name>A0A5M6D3D8_9BACT</name>
<reference evidence="1 2" key="1">
    <citation type="submission" date="2019-09" db="EMBL/GenBank/DDBJ databases">
        <title>Genome sequence and assembly of Adhaeribacter sp.</title>
        <authorList>
            <person name="Chhetri G."/>
        </authorList>
    </citation>
    <scope>NUCLEOTIDE SEQUENCE [LARGE SCALE GENOMIC DNA]</scope>
    <source>
        <strain evidence="1 2">DK36</strain>
    </source>
</reference>
<dbReference type="CDD" id="cd08916">
    <property type="entry name" value="TrHb3_P"/>
    <property type="match status" value="1"/>
</dbReference>
<evidence type="ECO:0000313" key="2">
    <source>
        <dbReference type="Proteomes" id="UP000323426"/>
    </source>
</evidence>
<dbReference type="GO" id="GO:0020037">
    <property type="term" value="F:heme binding"/>
    <property type="evidence" value="ECO:0007669"/>
    <property type="project" value="InterPro"/>
</dbReference>
<dbReference type="Gene3D" id="1.10.490.10">
    <property type="entry name" value="Globins"/>
    <property type="match status" value="1"/>
</dbReference>
<dbReference type="EMBL" id="VWSF01000025">
    <property type="protein sequence ID" value="KAA5540812.1"/>
    <property type="molecule type" value="Genomic_DNA"/>
</dbReference>
<evidence type="ECO:0000313" key="1">
    <source>
        <dbReference type="EMBL" id="KAA5540812.1"/>
    </source>
</evidence>
<organism evidence="1 2">
    <name type="scientific">Adhaeribacter rhizoryzae</name>
    <dbReference type="NCBI Taxonomy" id="2607907"/>
    <lineage>
        <taxon>Bacteria</taxon>
        <taxon>Pseudomonadati</taxon>
        <taxon>Bacteroidota</taxon>
        <taxon>Cytophagia</taxon>
        <taxon>Cytophagales</taxon>
        <taxon>Hymenobacteraceae</taxon>
        <taxon>Adhaeribacter</taxon>
    </lineage>
</organism>
<dbReference type="Proteomes" id="UP000323426">
    <property type="component" value="Unassembled WGS sequence"/>
</dbReference>
<dbReference type="GO" id="GO:0019825">
    <property type="term" value="F:oxygen binding"/>
    <property type="evidence" value="ECO:0007669"/>
    <property type="project" value="InterPro"/>
</dbReference>
<sequence length="124" mass="14364">MNLHKPDISQPADIQLLVDAFYQKLKSQPYLLALFDNLSNRDWNQHLFQMKNFWHSVLLKSAALTGHPQILHALLPAHQAQVREWVHLFHETVEEHFKGPTASATKGLAEQLVRIFAYKPARNF</sequence>
<dbReference type="RefSeq" id="WP_150092111.1">
    <property type="nucleotide sequence ID" value="NZ_VWSF01000025.1"/>
</dbReference>
<gene>
    <name evidence="1" type="ORF">F0145_22155</name>
</gene>
<comment type="caution">
    <text evidence="1">The sequence shown here is derived from an EMBL/GenBank/DDBJ whole genome shotgun (WGS) entry which is preliminary data.</text>
</comment>
<proteinExistence type="predicted"/>
<protein>
    <submittedName>
        <fullName evidence="1">Group III truncated hemoglobin</fullName>
    </submittedName>
</protein>